<reference evidence="1" key="1">
    <citation type="journal article" date="2021" name="Nat. Commun.">
        <title>Genetic determinants of endophytism in the Arabidopsis root mycobiome.</title>
        <authorList>
            <person name="Mesny F."/>
            <person name="Miyauchi S."/>
            <person name="Thiergart T."/>
            <person name="Pickel B."/>
            <person name="Atanasova L."/>
            <person name="Karlsson M."/>
            <person name="Huettel B."/>
            <person name="Barry K.W."/>
            <person name="Haridas S."/>
            <person name="Chen C."/>
            <person name="Bauer D."/>
            <person name="Andreopoulos W."/>
            <person name="Pangilinan J."/>
            <person name="LaButti K."/>
            <person name="Riley R."/>
            <person name="Lipzen A."/>
            <person name="Clum A."/>
            <person name="Drula E."/>
            <person name="Henrissat B."/>
            <person name="Kohler A."/>
            <person name="Grigoriev I.V."/>
            <person name="Martin F.M."/>
            <person name="Hacquard S."/>
        </authorList>
    </citation>
    <scope>NUCLEOTIDE SEQUENCE</scope>
    <source>
        <strain evidence="1">MPI-CAGE-AT-0147</strain>
    </source>
</reference>
<dbReference type="OrthoDB" id="5346581at2759"/>
<accession>A0A9P9E633</accession>
<protein>
    <submittedName>
        <fullName evidence="1">Uncharacterized protein</fullName>
    </submittedName>
</protein>
<organism evidence="1 2">
    <name type="scientific">Dactylonectria macrodidyma</name>
    <dbReference type="NCBI Taxonomy" id="307937"/>
    <lineage>
        <taxon>Eukaryota</taxon>
        <taxon>Fungi</taxon>
        <taxon>Dikarya</taxon>
        <taxon>Ascomycota</taxon>
        <taxon>Pezizomycotina</taxon>
        <taxon>Sordariomycetes</taxon>
        <taxon>Hypocreomycetidae</taxon>
        <taxon>Hypocreales</taxon>
        <taxon>Nectriaceae</taxon>
        <taxon>Dactylonectria</taxon>
    </lineage>
</organism>
<dbReference type="AlphaFoldDB" id="A0A9P9E633"/>
<proteinExistence type="predicted"/>
<sequence length="338" mass="38621">MAEPACDNFDDQSSNVSIQQLSGMHREILTQAVVNVLSTPIAEVTFGQIIDGLPISDVAVDIHLGTLCDGHPLLDERYELSSEVISKAQELCSTVDATKIRMNPKLLQDYQVAAPGSRAFQMRLIELVAIATHQVGVLLYKQTPILDDSNHLVSWRPEGEDLDFYPDGWPATFFRHSWYHDFDQYPHGVADMVGYWAESRIFGGVVLFDRRQQDFCTEADPDAIYFHADRREVTYRVFKLLDDQKQKLLQFLLSPVTPPPSCPLPILGDKNNRTRVDPEEPIQSTGIYRNLWERKPLGEGDYDDRLRDVVDTFNYLSQDDWAAAKRRALLKYDNHYSK</sequence>
<keyword evidence="2" id="KW-1185">Reference proteome</keyword>
<evidence type="ECO:0000313" key="1">
    <source>
        <dbReference type="EMBL" id="KAH7131324.1"/>
    </source>
</evidence>
<dbReference type="EMBL" id="JAGMUV010000017">
    <property type="protein sequence ID" value="KAH7131324.1"/>
    <property type="molecule type" value="Genomic_DNA"/>
</dbReference>
<dbReference type="Proteomes" id="UP000738349">
    <property type="component" value="Unassembled WGS sequence"/>
</dbReference>
<evidence type="ECO:0000313" key="2">
    <source>
        <dbReference type="Proteomes" id="UP000738349"/>
    </source>
</evidence>
<comment type="caution">
    <text evidence="1">The sequence shown here is derived from an EMBL/GenBank/DDBJ whole genome shotgun (WGS) entry which is preliminary data.</text>
</comment>
<name>A0A9P9E633_9HYPO</name>
<gene>
    <name evidence="1" type="ORF">EDB81DRAFT_906450</name>
</gene>